<accession>A0A392TYK8</accession>
<evidence type="ECO:0000313" key="2">
    <source>
        <dbReference type="Proteomes" id="UP000265520"/>
    </source>
</evidence>
<evidence type="ECO:0000313" key="1">
    <source>
        <dbReference type="EMBL" id="MCI65534.1"/>
    </source>
</evidence>
<proteinExistence type="predicted"/>
<organism evidence="1 2">
    <name type="scientific">Trifolium medium</name>
    <dbReference type="NCBI Taxonomy" id="97028"/>
    <lineage>
        <taxon>Eukaryota</taxon>
        <taxon>Viridiplantae</taxon>
        <taxon>Streptophyta</taxon>
        <taxon>Embryophyta</taxon>
        <taxon>Tracheophyta</taxon>
        <taxon>Spermatophyta</taxon>
        <taxon>Magnoliopsida</taxon>
        <taxon>eudicotyledons</taxon>
        <taxon>Gunneridae</taxon>
        <taxon>Pentapetalae</taxon>
        <taxon>rosids</taxon>
        <taxon>fabids</taxon>
        <taxon>Fabales</taxon>
        <taxon>Fabaceae</taxon>
        <taxon>Papilionoideae</taxon>
        <taxon>50 kb inversion clade</taxon>
        <taxon>NPAAA clade</taxon>
        <taxon>Hologalegina</taxon>
        <taxon>IRL clade</taxon>
        <taxon>Trifolieae</taxon>
        <taxon>Trifolium</taxon>
    </lineage>
</organism>
<name>A0A392TYK8_9FABA</name>
<feature type="non-terminal residue" evidence="1">
    <location>
        <position position="29"/>
    </location>
</feature>
<reference evidence="1 2" key="1">
    <citation type="journal article" date="2018" name="Front. Plant Sci.">
        <title>Red Clover (Trifolium pratense) and Zigzag Clover (T. medium) - A Picture of Genomic Similarities and Differences.</title>
        <authorList>
            <person name="Dluhosova J."/>
            <person name="Istvanek J."/>
            <person name="Nedelnik J."/>
            <person name="Repkova J."/>
        </authorList>
    </citation>
    <scope>NUCLEOTIDE SEQUENCE [LARGE SCALE GENOMIC DNA]</scope>
    <source>
        <strain evidence="2">cv. 10/8</strain>
        <tissue evidence="1">Leaf</tissue>
    </source>
</reference>
<keyword evidence="2" id="KW-1185">Reference proteome</keyword>
<dbReference type="EMBL" id="LXQA010677584">
    <property type="protein sequence ID" value="MCI65534.1"/>
    <property type="molecule type" value="Genomic_DNA"/>
</dbReference>
<dbReference type="AlphaFoldDB" id="A0A392TYK8"/>
<comment type="caution">
    <text evidence="1">The sequence shown here is derived from an EMBL/GenBank/DDBJ whole genome shotgun (WGS) entry which is preliminary data.</text>
</comment>
<sequence length="29" mass="2944">MASAVSGTTVRDLARAVPHASGRALHKLA</sequence>
<dbReference type="Proteomes" id="UP000265520">
    <property type="component" value="Unassembled WGS sequence"/>
</dbReference>
<protein>
    <submittedName>
        <fullName evidence="1">Uncharacterized protein</fullName>
    </submittedName>
</protein>